<comment type="caution">
    <text evidence="1">The sequence shown here is derived from an EMBL/GenBank/DDBJ whole genome shotgun (WGS) entry which is preliminary data.</text>
</comment>
<evidence type="ECO:0000313" key="1">
    <source>
        <dbReference type="EMBL" id="KAG1272369.1"/>
    </source>
</evidence>
<organism evidence="1 2">
    <name type="scientific">Rhizopus oryzae</name>
    <name type="common">Mucormycosis agent</name>
    <name type="synonym">Rhizopus arrhizus var. delemar</name>
    <dbReference type="NCBI Taxonomy" id="64495"/>
    <lineage>
        <taxon>Eukaryota</taxon>
        <taxon>Fungi</taxon>
        <taxon>Fungi incertae sedis</taxon>
        <taxon>Mucoromycota</taxon>
        <taxon>Mucoromycotina</taxon>
        <taxon>Mucoromycetes</taxon>
        <taxon>Mucorales</taxon>
        <taxon>Mucorineae</taxon>
        <taxon>Rhizopodaceae</taxon>
        <taxon>Rhizopus</taxon>
    </lineage>
</organism>
<name>A0A9P6WS01_RHIOR</name>
<evidence type="ECO:0000313" key="2">
    <source>
        <dbReference type="Proteomes" id="UP000716291"/>
    </source>
</evidence>
<dbReference type="EMBL" id="JAANQT010015281">
    <property type="protein sequence ID" value="KAG1272369.1"/>
    <property type="molecule type" value="Genomic_DNA"/>
</dbReference>
<reference evidence="1" key="1">
    <citation type="journal article" date="2020" name="Microb. Genom.">
        <title>Genetic diversity of clinical and environmental Mucorales isolates obtained from an investigation of mucormycosis cases among solid organ transplant recipients.</title>
        <authorList>
            <person name="Nguyen M.H."/>
            <person name="Kaul D."/>
            <person name="Muto C."/>
            <person name="Cheng S.J."/>
            <person name="Richter R.A."/>
            <person name="Bruno V.M."/>
            <person name="Liu G."/>
            <person name="Beyhan S."/>
            <person name="Sundermann A.J."/>
            <person name="Mounaud S."/>
            <person name="Pasculle A.W."/>
            <person name="Nierman W.C."/>
            <person name="Driscoll E."/>
            <person name="Cumbie R."/>
            <person name="Clancy C.J."/>
            <person name="Dupont C.L."/>
        </authorList>
    </citation>
    <scope>NUCLEOTIDE SEQUENCE</scope>
    <source>
        <strain evidence="1">GL11</strain>
    </source>
</reference>
<proteinExistence type="predicted"/>
<keyword evidence="2" id="KW-1185">Reference proteome</keyword>
<dbReference type="Proteomes" id="UP000716291">
    <property type="component" value="Unassembled WGS sequence"/>
</dbReference>
<sequence>MYAHYRQYLLWRRQHLDDFDRLPGYLQAPAQDRADLGGGNAELVQEARAMRYNNATARLRTEEPYAAHHGMAPPPRFQGIPVQDFVQARLRGIKDQ</sequence>
<accession>A0A9P6WS01</accession>
<gene>
    <name evidence="1" type="ORF">G6F64_015518</name>
</gene>
<dbReference type="AlphaFoldDB" id="A0A9P6WS01"/>
<protein>
    <submittedName>
        <fullName evidence="1">Uncharacterized protein</fullName>
    </submittedName>
</protein>